<dbReference type="InterPro" id="IPR016162">
    <property type="entry name" value="Ald_DH_N"/>
</dbReference>
<dbReference type="Pfam" id="PF00171">
    <property type="entry name" value="Aldedh"/>
    <property type="match status" value="1"/>
</dbReference>
<evidence type="ECO:0000259" key="4">
    <source>
        <dbReference type="Pfam" id="PF00171"/>
    </source>
</evidence>
<dbReference type="InterPro" id="IPR016163">
    <property type="entry name" value="Ald_DH_C"/>
</dbReference>
<dbReference type="Gene3D" id="3.40.309.10">
    <property type="entry name" value="Aldehyde Dehydrogenase, Chain A, domain 2"/>
    <property type="match status" value="1"/>
</dbReference>
<dbReference type="SUPFAM" id="SSF53720">
    <property type="entry name" value="ALDH-like"/>
    <property type="match status" value="1"/>
</dbReference>
<dbReference type="RefSeq" id="WP_344297131.1">
    <property type="nucleotide sequence ID" value="NZ_BAAANJ010000016.1"/>
</dbReference>
<gene>
    <name evidence="5" type="ORF">GCM10009749_29940</name>
</gene>
<keyword evidence="6" id="KW-1185">Reference proteome</keyword>
<evidence type="ECO:0000313" key="5">
    <source>
        <dbReference type="EMBL" id="GAA1817885.1"/>
    </source>
</evidence>
<reference evidence="6" key="1">
    <citation type="journal article" date="2019" name="Int. J. Syst. Evol. Microbiol.">
        <title>The Global Catalogue of Microorganisms (GCM) 10K type strain sequencing project: providing services to taxonomists for standard genome sequencing and annotation.</title>
        <authorList>
            <consortium name="The Broad Institute Genomics Platform"/>
            <consortium name="The Broad Institute Genome Sequencing Center for Infectious Disease"/>
            <person name="Wu L."/>
            <person name="Ma J."/>
        </authorList>
    </citation>
    <scope>NUCLEOTIDE SEQUENCE [LARGE SCALE GENOMIC DNA]</scope>
    <source>
        <strain evidence="6">JCM 14322</strain>
    </source>
</reference>
<accession>A0ABP4YPT1</accession>
<dbReference type="InterPro" id="IPR015590">
    <property type="entry name" value="Aldehyde_DH_dom"/>
</dbReference>
<evidence type="ECO:0000256" key="2">
    <source>
        <dbReference type="PROSITE-ProRule" id="PRU10007"/>
    </source>
</evidence>
<dbReference type="InterPro" id="IPR029510">
    <property type="entry name" value="Ald_DH_CS_GLU"/>
</dbReference>
<organism evidence="5 6">
    <name type="scientific">Agromyces neolithicus</name>
    <dbReference type="NCBI Taxonomy" id="269420"/>
    <lineage>
        <taxon>Bacteria</taxon>
        <taxon>Bacillati</taxon>
        <taxon>Actinomycetota</taxon>
        <taxon>Actinomycetes</taxon>
        <taxon>Micrococcales</taxon>
        <taxon>Microbacteriaceae</taxon>
        <taxon>Agromyces</taxon>
    </lineage>
</organism>
<proteinExistence type="inferred from homology"/>
<evidence type="ECO:0000313" key="6">
    <source>
        <dbReference type="Proteomes" id="UP001500002"/>
    </source>
</evidence>
<dbReference type="InterPro" id="IPR016161">
    <property type="entry name" value="Ald_DH/histidinol_DH"/>
</dbReference>
<evidence type="ECO:0000256" key="3">
    <source>
        <dbReference type="RuleBase" id="RU003345"/>
    </source>
</evidence>
<dbReference type="Gene3D" id="3.40.605.10">
    <property type="entry name" value="Aldehyde Dehydrogenase, Chain A, domain 1"/>
    <property type="match status" value="1"/>
</dbReference>
<dbReference type="Proteomes" id="UP001500002">
    <property type="component" value="Unassembled WGS sequence"/>
</dbReference>
<feature type="domain" description="Aldehyde dehydrogenase" evidence="4">
    <location>
        <begin position="25"/>
        <end position="475"/>
    </location>
</feature>
<feature type="active site" evidence="2">
    <location>
        <position position="252"/>
    </location>
</feature>
<dbReference type="EMBL" id="BAAANJ010000016">
    <property type="protein sequence ID" value="GAA1817885.1"/>
    <property type="molecule type" value="Genomic_DNA"/>
</dbReference>
<sequence>MSTVSTPTIPALRHLIAGESVAGSGEYAVVDPSTGAQIAVQPVATSAEVDAAVAAAKGAFVSWRRTTAAERSGYLLSLADAIDASAEEFSALESLDVGKPISTARAELPGISDTLRYYAGAARVPHGTSSGSYASGMHSRVEREPVGVVGLITPWNYPLLEAVWKIAPALAAGNTLVLKPSELTPLTTVRLFELASGILPTGVVNVVLGDASTGRELVAHTEVSMISITGDVGTGKAVAASAAQTLKRVHLELGGKAPVLVLPDTDLSTTVEFLVSAGLVNSGQDCTAACRVIVHDAIYDEFVDRYVAAAAAVVPGIGLDEATTMGPLVSERQRERVLGFIDRARSAGAQVAVGGDAPSQPGSFVNPTVILGAEQGSEIIQSEVFGPVTTIQRGASEAAMVEWANDTRYGLSAGVWTDDLNASQRVTRALNFGTVWINTHLWTFPETPFGGFDGSGYGKELSPMSIDDYSRFKHVLLQER</sequence>
<protein>
    <submittedName>
        <fullName evidence="5">Gamma-aminobutyraldehyde dehydrogenase</fullName>
    </submittedName>
</protein>
<name>A0ABP4YPT1_9MICO</name>
<comment type="caution">
    <text evidence="5">The sequence shown here is derived from an EMBL/GenBank/DDBJ whole genome shotgun (WGS) entry which is preliminary data.</text>
</comment>
<evidence type="ECO:0000256" key="1">
    <source>
        <dbReference type="ARBA" id="ARBA00023002"/>
    </source>
</evidence>
<comment type="similarity">
    <text evidence="3">Belongs to the aldehyde dehydrogenase family.</text>
</comment>
<dbReference type="PANTHER" id="PTHR11699">
    <property type="entry name" value="ALDEHYDE DEHYDROGENASE-RELATED"/>
    <property type="match status" value="1"/>
</dbReference>
<dbReference type="PROSITE" id="PS00687">
    <property type="entry name" value="ALDEHYDE_DEHYDR_GLU"/>
    <property type="match status" value="1"/>
</dbReference>
<keyword evidence="1 3" id="KW-0560">Oxidoreductase</keyword>